<proteinExistence type="predicted"/>
<dbReference type="SUPFAM" id="SSF51126">
    <property type="entry name" value="Pectin lyase-like"/>
    <property type="match status" value="1"/>
</dbReference>
<dbReference type="InterPro" id="IPR011050">
    <property type="entry name" value="Pectin_lyase_fold/virulence"/>
</dbReference>
<dbReference type="InterPro" id="IPR040775">
    <property type="entry name" value="Tail_spike_N"/>
</dbReference>
<comment type="subcellular location">
    <subcellularLocation>
        <location evidence="1">Virion</location>
    </subcellularLocation>
</comment>
<evidence type="ECO:0000256" key="2">
    <source>
        <dbReference type="ARBA" id="ARBA00022844"/>
    </source>
</evidence>
<accession>K4I6H6</accession>
<protein>
    <submittedName>
        <fullName evidence="4">Tail fibers protein</fullName>
    </submittedName>
</protein>
<keyword evidence="5" id="KW-1185">Reference proteome</keyword>
<dbReference type="Gene3D" id="2.10.10.80">
    <property type="match status" value="1"/>
</dbReference>
<reference evidence="4 5" key="1">
    <citation type="submission" date="2012-06" db="EMBL/GenBank/DDBJ databases">
        <title>Bacteriophages quickly and effectively reduce contamination of various foods with Salmonella.</title>
        <authorList>
            <person name="Woolston J."/>
            <person name="Parks A.R."/>
            <person name="Hanna L.F."/>
            <person name="Charbonneau D."/>
            <person name="Sulakvelidze A."/>
        </authorList>
    </citation>
    <scope>NUCLEOTIDE SEQUENCE [LARGE SCALE GENOMIC DNA]</scope>
</reference>
<dbReference type="GO" id="GO:0044423">
    <property type="term" value="C:virion component"/>
    <property type="evidence" value="ECO:0007669"/>
    <property type="project" value="UniProtKB-KW"/>
</dbReference>
<dbReference type="InterPro" id="IPR012334">
    <property type="entry name" value="Pectin_lyas_fold"/>
</dbReference>
<dbReference type="Gene3D" id="2.160.20.10">
    <property type="entry name" value="Single-stranded right-handed beta-helix, Pectin lyase-like"/>
    <property type="match status" value="1"/>
</dbReference>
<organism evidence="4 5">
    <name type="scientific">Salmonella phage STML-13-1</name>
    <dbReference type="NCBI Taxonomy" id="1204530"/>
    <lineage>
        <taxon>Viruses</taxon>
        <taxon>Duplodnaviria</taxon>
        <taxon>Heunggongvirae</taxon>
        <taxon>Uroviricota</taxon>
        <taxon>Caudoviricetes</taxon>
        <taxon>Pantevenvirales</taxon>
        <taxon>Ackermannviridae</taxon>
        <taxon>Cvivirinae</taxon>
        <taxon>Kuttervirus</taxon>
        <taxon>Kuttervirus STML131</taxon>
    </lineage>
</organism>
<keyword evidence="2" id="KW-0946">Virion</keyword>
<dbReference type="Gene3D" id="3.30.2020.50">
    <property type="match status" value="1"/>
</dbReference>
<dbReference type="GO" id="GO:0019058">
    <property type="term" value="P:viral life cycle"/>
    <property type="evidence" value="ECO:0007669"/>
    <property type="project" value="UniProtKB-ARBA"/>
</dbReference>
<sequence length="1193" mass="126408">MANKPTQPLFPLGLETSESSNIKGFNNSGTIEHSPGAVMTFPEDTEVAGLPSSVRYNPDSDEFEGYYENGGWLSLGGGGIRWETLPHAPSSNLLEGRGYLINNTTGASTVVLPPPTRVGDSVTICDAYGKFATYPLTVSPAGNNLYGSTEDMTISTDNVSATFTWSGPEQGWVVTSGVGLGQGRVYSREIFTQILASETSAVTLNTPPTIVDVYADGKRLAESKYSLDGNVITFSPSLPASTELQVIEYTPIQLGNGGGSSSSTITWVYNGGSAIGGETEITLDIVVDDVPAIDINGSRQYKNLGFTFDPLTSKITLAQELDAEDEVVVIINGTPNIYNQIDYTLREVARVTNVKDTEVVYFSVGAVLSGYKVIYDKVTQRSYFIPELPTGTTAVSLSSSAVLVHSAGSVDLGALAVSREEYVTLSGTFDSGAVINVKNELLTHTNGKYRWDGTLPKTVDAGSTPETTGGVDLGAWVSVGDASLRNDLKSDDVQLGDNLITVKQPFSSASTRTQHNKNSEFVSLMDFVDPNTVTTDYTIAIFNAISDGVTGLIIPPGKYVVSNLEIGIPLQFLPGSSLSVTAGSTLTIRGQIFAPDVRIFYGDGTVNIQGPARKNKSGAYWFGLHGNDVRVTATCAIGNPVISAPGHFFQEGDGVAIEHVGSAAALPIPTNVTVAATGLNRQGPTGTTTYSYRVATVDENGAVSVASAPITITNGNDTLGKLTPSIRGLAFNVIRWDSSIGSAAVWRSKAGGAYELLGVFGMGQSDSIANGLMDSGLPAITIPWIPPQPTEAALPPRIITKVVSVTTNTVTVKNAPQVTGAALIRNDASVDLVSYMNNCDEAFIPSGVHNVTSCTVPTTVKRIFGNGYQSLIYGWGNLNSVLNCTGMGAGFSIEGIRVHSTAWHNQIGIQLNQLTKAKVKDCYTSGNLPIFLNGCTRTVVSDVLVEEWIDSAIFDYMGNWNTIKDIDVEQGCAAIPQNAAAIHLYGTSTGIVRDIRTSGFHVYGVKIESGNQNWAYQNYISNSWVESLHITGSSSGNRLTNNSMFGSTHCMDYAISISNDDRPNCVMHANEVAYNFIYECGTSAIAVCEFGGANPDINYTVVKGNTVFGANKNGIANTPEIYIEGAHVRNTYIGDHHSFSSGAVNYMVQEVNDLYGLPNNTQVGTLFGDTPTTGLVMLTGTGSAKLAGGGTGL</sequence>
<dbReference type="KEGG" id="vg:40094296"/>
<name>K4I6H6_9CAUD</name>
<dbReference type="Proteomes" id="UP000232831">
    <property type="component" value="Segment"/>
</dbReference>
<evidence type="ECO:0000256" key="1">
    <source>
        <dbReference type="ARBA" id="ARBA00004328"/>
    </source>
</evidence>
<evidence type="ECO:0000259" key="3">
    <source>
        <dbReference type="Pfam" id="PF18668"/>
    </source>
</evidence>
<dbReference type="GO" id="GO:0051701">
    <property type="term" value="P:biological process involved in interaction with host"/>
    <property type="evidence" value="ECO:0007669"/>
    <property type="project" value="UniProtKB-ARBA"/>
</dbReference>
<dbReference type="Pfam" id="PF18668">
    <property type="entry name" value="Tail_spike_N"/>
    <property type="match status" value="1"/>
</dbReference>
<dbReference type="EMBL" id="JX181828">
    <property type="protein sequence ID" value="AFU64270.1"/>
    <property type="molecule type" value="Genomic_DNA"/>
</dbReference>
<dbReference type="RefSeq" id="YP_009617756.1">
    <property type="nucleotide sequence ID" value="NC_042061.1"/>
</dbReference>
<evidence type="ECO:0000313" key="5">
    <source>
        <dbReference type="Proteomes" id="UP000232831"/>
    </source>
</evidence>
<dbReference type="GeneID" id="40094296"/>
<feature type="domain" description="Tail spike TSP1/Gp66 N-terminal" evidence="3">
    <location>
        <begin position="416"/>
        <end position="481"/>
    </location>
</feature>
<evidence type="ECO:0000313" key="4">
    <source>
        <dbReference type="EMBL" id="AFU64270.1"/>
    </source>
</evidence>